<dbReference type="PANTHER" id="PTHR10264:SF19">
    <property type="entry name" value="AT06885P-RELATED"/>
    <property type="match status" value="1"/>
</dbReference>
<feature type="transmembrane region" description="Helical" evidence="2">
    <location>
        <begin position="6"/>
        <end position="29"/>
    </location>
</feature>
<dbReference type="InterPro" id="IPR036013">
    <property type="entry name" value="Band_7/SPFH_dom_sf"/>
</dbReference>
<dbReference type="Proteomes" id="UP000316706">
    <property type="component" value="Unassembled WGS sequence"/>
</dbReference>
<evidence type="ECO:0000256" key="2">
    <source>
        <dbReference type="SAM" id="Phobius"/>
    </source>
</evidence>
<sequence>MEQTELLPATAASLIVLGLLVALVCASGFRRVRAPERLVVRRSGRTVGVRGPGLRFLLPFVDTGVRVPMDARPHDIWLKATTRDGVPVRVKALAVMRVDDPVRYAATADASSAAQTVVELTLRDLIAGRDLVDMASLLKGGDDAGPPRADLPRADLLRRVNEALRPGGMAATLVEVTDALVPVRADLSLCRCETAAARSR</sequence>
<proteinExistence type="inferred from homology"/>
<accession>A0A543ILN0</accession>
<name>A0A543ILN0_9ACTN</name>
<dbReference type="GO" id="GO:0005886">
    <property type="term" value="C:plasma membrane"/>
    <property type="evidence" value="ECO:0007669"/>
    <property type="project" value="InterPro"/>
</dbReference>
<evidence type="ECO:0000259" key="3">
    <source>
        <dbReference type="SMART" id="SM00244"/>
    </source>
</evidence>
<keyword evidence="5" id="KW-1185">Reference proteome</keyword>
<dbReference type="SUPFAM" id="SSF117892">
    <property type="entry name" value="Band 7/SPFH domain"/>
    <property type="match status" value="1"/>
</dbReference>
<dbReference type="SMART" id="SM00244">
    <property type="entry name" value="PHB"/>
    <property type="match status" value="1"/>
</dbReference>
<comment type="similarity">
    <text evidence="1">Belongs to the band 7/mec-2 family.</text>
</comment>
<feature type="domain" description="Band 7" evidence="3">
    <location>
        <begin position="27"/>
        <end position="197"/>
    </location>
</feature>
<dbReference type="PRINTS" id="PR00721">
    <property type="entry name" value="STOMATIN"/>
</dbReference>
<comment type="caution">
    <text evidence="4">The sequence shown here is derived from an EMBL/GenBank/DDBJ whole genome shotgun (WGS) entry which is preliminary data.</text>
</comment>
<keyword evidence="2" id="KW-0812">Transmembrane</keyword>
<organism evidence="4 5">
    <name type="scientific">Actinomadura hallensis</name>
    <dbReference type="NCBI Taxonomy" id="337895"/>
    <lineage>
        <taxon>Bacteria</taxon>
        <taxon>Bacillati</taxon>
        <taxon>Actinomycetota</taxon>
        <taxon>Actinomycetes</taxon>
        <taxon>Streptosporangiales</taxon>
        <taxon>Thermomonosporaceae</taxon>
        <taxon>Actinomadura</taxon>
    </lineage>
</organism>
<dbReference type="Gene3D" id="3.30.479.30">
    <property type="entry name" value="Band 7 domain"/>
    <property type="match status" value="1"/>
</dbReference>
<dbReference type="AlphaFoldDB" id="A0A543ILN0"/>
<dbReference type="EMBL" id="VFPO01000001">
    <property type="protein sequence ID" value="TQM71481.1"/>
    <property type="molecule type" value="Genomic_DNA"/>
</dbReference>
<keyword evidence="2" id="KW-0472">Membrane</keyword>
<dbReference type="RefSeq" id="WP_185758959.1">
    <property type="nucleotide sequence ID" value="NZ_VFPO01000001.1"/>
</dbReference>
<dbReference type="InterPro" id="IPR001107">
    <property type="entry name" value="Band_7"/>
</dbReference>
<dbReference type="InterPro" id="IPR001972">
    <property type="entry name" value="Stomatin_HflK_fam"/>
</dbReference>
<evidence type="ECO:0000256" key="1">
    <source>
        <dbReference type="ARBA" id="ARBA00008164"/>
    </source>
</evidence>
<keyword evidence="2" id="KW-1133">Transmembrane helix</keyword>
<dbReference type="InterPro" id="IPR043202">
    <property type="entry name" value="Band-7_stomatin-like"/>
</dbReference>
<dbReference type="PANTHER" id="PTHR10264">
    <property type="entry name" value="BAND 7 PROTEIN-RELATED"/>
    <property type="match status" value="1"/>
</dbReference>
<protein>
    <submittedName>
        <fullName evidence="4">SPFH domain/Band 7 family protein</fullName>
    </submittedName>
</protein>
<reference evidence="4 5" key="1">
    <citation type="submission" date="2019-06" db="EMBL/GenBank/DDBJ databases">
        <title>Sequencing the genomes of 1000 actinobacteria strains.</title>
        <authorList>
            <person name="Klenk H.-P."/>
        </authorList>
    </citation>
    <scope>NUCLEOTIDE SEQUENCE [LARGE SCALE GENOMIC DNA]</scope>
    <source>
        <strain evidence="4 5">DSM 45043</strain>
    </source>
</reference>
<gene>
    <name evidence="4" type="ORF">FHX41_5250</name>
</gene>
<dbReference type="Pfam" id="PF01145">
    <property type="entry name" value="Band_7"/>
    <property type="match status" value="1"/>
</dbReference>
<evidence type="ECO:0000313" key="4">
    <source>
        <dbReference type="EMBL" id="TQM71481.1"/>
    </source>
</evidence>
<evidence type="ECO:0000313" key="5">
    <source>
        <dbReference type="Proteomes" id="UP000316706"/>
    </source>
</evidence>